<dbReference type="InterPro" id="IPR036865">
    <property type="entry name" value="CRAL-TRIO_dom_sf"/>
</dbReference>
<dbReference type="GO" id="GO:2001136">
    <property type="term" value="P:negative regulation of endocytic recycling"/>
    <property type="evidence" value="ECO:0007669"/>
    <property type="project" value="TreeGrafter"/>
</dbReference>
<dbReference type="GO" id="GO:0007264">
    <property type="term" value="P:small GTPase-mediated signal transduction"/>
    <property type="evidence" value="ECO:0007669"/>
    <property type="project" value="TreeGrafter"/>
</dbReference>
<evidence type="ECO:0000313" key="5">
    <source>
        <dbReference type="Proteomes" id="UP000694523"/>
    </source>
</evidence>
<dbReference type="PROSITE" id="PS50238">
    <property type="entry name" value="RHOGAP"/>
    <property type="match status" value="1"/>
</dbReference>
<dbReference type="PANTHER" id="PTHR45808">
    <property type="entry name" value="RHO GTPASE-ACTIVATING PROTEIN 68F"/>
    <property type="match status" value="1"/>
</dbReference>
<dbReference type="SUPFAM" id="SSF48350">
    <property type="entry name" value="GTPase activation domain, GAP"/>
    <property type="match status" value="1"/>
</dbReference>
<evidence type="ECO:0000259" key="2">
    <source>
        <dbReference type="PROSITE" id="PS50191"/>
    </source>
</evidence>
<dbReference type="Gene3D" id="3.40.525.10">
    <property type="entry name" value="CRAL-TRIO lipid binding domain"/>
    <property type="match status" value="1"/>
</dbReference>
<dbReference type="Proteomes" id="UP000694523">
    <property type="component" value="Unplaced"/>
</dbReference>
<evidence type="ECO:0008006" key="6">
    <source>
        <dbReference type="Google" id="ProtNLM"/>
    </source>
</evidence>
<reference evidence="4" key="2">
    <citation type="submission" date="2025-09" db="UniProtKB">
        <authorList>
            <consortium name="Ensembl"/>
        </authorList>
    </citation>
    <scope>IDENTIFICATION</scope>
</reference>
<dbReference type="InterPro" id="IPR000198">
    <property type="entry name" value="RhoGAP_dom"/>
</dbReference>
<dbReference type="SUPFAM" id="SSF52087">
    <property type="entry name" value="CRAL/TRIO domain"/>
    <property type="match status" value="1"/>
</dbReference>
<dbReference type="PROSITE" id="PS50191">
    <property type="entry name" value="CRAL_TRIO"/>
    <property type="match status" value="1"/>
</dbReference>
<dbReference type="InterPro" id="IPR001251">
    <property type="entry name" value="CRAL-TRIO_dom"/>
</dbReference>
<evidence type="ECO:0000313" key="4">
    <source>
        <dbReference type="Ensembl" id="ENSNMLP00000029397.1"/>
    </source>
</evidence>
<dbReference type="SMART" id="SM00324">
    <property type="entry name" value="RhoGAP"/>
    <property type="match status" value="1"/>
</dbReference>
<dbReference type="Gene3D" id="1.10.555.10">
    <property type="entry name" value="Rho GTPase activation protein"/>
    <property type="match status" value="1"/>
</dbReference>
<dbReference type="CDD" id="cd00170">
    <property type="entry name" value="SEC14"/>
    <property type="match status" value="1"/>
</dbReference>
<feature type="domain" description="CRAL-TRIO" evidence="2">
    <location>
        <begin position="59"/>
        <end position="214"/>
    </location>
</feature>
<organism evidence="4 5">
    <name type="scientific">Neogobius melanostomus</name>
    <name type="common">round goby</name>
    <dbReference type="NCBI Taxonomy" id="47308"/>
    <lineage>
        <taxon>Eukaryota</taxon>
        <taxon>Metazoa</taxon>
        <taxon>Chordata</taxon>
        <taxon>Craniata</taxon>
        <taxon>Vertebrata</taxon>
        <taxon>Euteleostomi</taxon>
        <taxon>Actinopterygii</taxon>
        <taxon>Neopterygii</taxon>
        <taxon>Teleostei</taxon>
        <taxon>Neoteleostei</taxon>
        <taxon>Acanthomorphata</taxon>
        <taxon>Gobiaria</taxon>
        <taxon>Gobiiformes</taxon>
        <taxon>Gobioidei</taxon>
        <taxon>Gobiidae</taxon>
        <taxon>Benthophilinae</taxon>
        <taxon>Neogobiini</taxon>
        <taxon>Neogobius</taxon>
    </lineage>
</organism>
<accession>A0A8C6U431</accession>
<reference evidence="4" key="1">
    <citation type="submission" date="2025-08" db="UniProtKB">
        <authorList>
            <consortium name="Ensembl"/>
        </authorList>
    </citation>
    <scope>IDENTIFICATION</scope>
</reference>
<dbReference type="Ensembl" id="ENSNMLT00000032782.1">
    <property type="protein sequence ID" value="ENSNMLP00000029397.1"/>
    <property type="gene ID" value="ENSNMLG00000018588.1"/>
</dbReference>
<proteinExistence type="predicted"/>
<feature type="region of interest" description="Disordered" evidence="1">
    <location>
        <begin position="29"/>
        <end position="49"/>
    </location>
</feature>
<evidence type="ECO:0000259" key="3">
    <source>
        <dbReference type="PROSITE" id="PS50238"/>
    </source>
</evidence>
<dbReference type="AlphaFoldDB" id="A0A8C6U431"/>
<name>A0A8C6U431_9GOBI</name>
<keyword evidence="5" id="KW-1185">Reference proteome</keyword>
<dbReference type="Pfam" id="PF13716">
    <property type="entry name" value="CRAL_TRIO_2"/>
    <property type="match status" value="1"/>
</dbReference>
<dbReference type="GO" id="GO:0005096">
    <property type="term" value="F:GTPase activator activity"/>
    <property type="evidence" value="ECO:0007669"/>
    <property type="project" value="TreeGrafter"/>
</dbReference>
<dbReference type="PANTHER" id="PTHR45808:SF6">
    <property type="entry name" value="RHO GTPASE-ACTIVATING PROTEIN 1"/>
    <property type="match status" value="1"/>
</dbReference>
<dbReference type="Pfam" id="PF00620">
    <property type="entry name" value="RhoGAP"/>
    <property type="match status" value="1"/>
</dbReference>
<protein>
    <recommendedName>
        <fullName evidence="6">Rho GTPase-activating protein 1</fullName>
    </recommendedName>
</protein>
<evidence type="ECO:0000256" key="1">
    <source>
        <dbReference type="SAM" id="MobiDB-lite"/>
    </source>
</evidence>
<feature type="domain" description="Rho-GAP" evidence="3">
    <location>
        <begin position="189"/>
        <end position="383"/>
    </location>
</feature>
<dbReference type="SMART" id="SM00516">
    <property type="entry name" value="SEC14"/>
    <property type="match status" value="1"/>
</dbReference>
<dbReference type="InterPro" id="IPR008936">
    <property type="entry name" value="Rho_GTPase_activation_prot"/>
</dbReference>
<dbReference type="FunFam" id="3.40.525.10:FF:000007">
    <property type="entry name" value="rho GTPase-activating protein 1"/>
    <property type="match status" value="1"/>
</dbReference>
<dbReference type="GO" id="GO:0005737">
    <property type="term" value="C:cytoplasm"/>
    <property type="evidence" value="ECO:0007669"/>
    <property type="project" value="TreeGrafter"/>
</dbReference>
<sequence length="384" mass="44015">MSSSDLLVDLGDDQATAQLGQLKLSTYEEQQWPADEAPSESDSTQPFDAASPHLPWDHPFYDIARHQIIEVAGDDHFGRKVIVFNACRMPPQHQLDHHKLLMYLKGTLDQYVESDYTLIYFHHGLTSENKPSLGWLRDAYREFDRKYKKNIKALYIVHPTMFIRTLLILFKPLISFKFGRKINYVNYLSELEDVVKCEQLIIPARVREYDNKLRANLKPSAQPPMSPPRSPPLPSQVFGGIFRRSANVTLVKDVQQRYNSGTVVNFYDMEDVHLAAVILKTFLRELPEPLLTYHLYNDIVNFTCNSTLVESLPEENYVSLRFLITFLAQVSANSVVNKMTNSNLAVVFGPNLLWGRDNAMSLSAIGPINNFTRILLDQQHLVFP</sequence>